<dbReference type="Pfam" id="PF07687">
    <property type="entry name" value="M20_dimer"/>
    <property type="match status" value="1"/>
</dbReference>
<keyword evidence="2" id="KW-0479">Metal-binding</keyword>
<reference evidence="5" key="1">
    <citation type="journal article" date="2014" name="Front. Microbiol.">
        <title>High frequency of phylogenetically diverse reductive dehalogenase-homologous genes in deep subseafloor sedimentary metagenomes.</title>
        <authorList>
            <person name="Kawai M."/>
            <person name="Futagami T."/>
            <person name="Toyoda A."/>
            <person name="Takaki Y."/>
            <person name="Nishi S."/>
            <person name="Hori S."/>
            <person name="Arai W."/>
            <person name="Tsubouchi T."/>
            <person name="Morono Y."/>
            <person name="Uchiyama I."/>
            <person name="Ito T."/>
            <person name="Fujiyama A."/>
            <person name="Inagaki F."/>
            <person name="Takami H."/>
        </authorList>
    </citation>
    <scope>NUCLEOTIDE SEQUENCE</scope>
    <source>
        <strain evidence="5">Expedition CK06-06</strain>
    </source>
</reference>
<dbReference type="GO" id="GO:0005829">
    <property type="term" value="C:cytosol"/>
    <property type="evidence" value="ECO:0007669"/>
    <property type="project" value="TreeGrafter"/>
</dbReference>
<accession>X1V0M5</accession>
<sequence>GSPNVAAFVESNRQLLEADACIWECGGVNWRNEPVVSLGLKGILYVQLEVRGASQDVHSSMATVVPNPAWRLVWALSSLKDLEETIHIDGFYDKVLPPNQQEIDAINAMPLDEEETRQSLGLERFVKGVAGFDYKSRHILEPTCNICGLDSGYTGPGSKTVLPCLARAKLDFRLAPNQRPDDVLAKLRRHLDSHGFSDITIASQIEGENPARTPLDAPFV</sequence>
<evidence type="ECO:0000256" key="3">
    <source>
        <dbReference type="ARBA" id="ARBA00022801"/>
    </source>
</evidence>
<evidence type="ECO:0000313" key="5">
    <source>
        <dbReference type="EMBL" id="GAJ23298.1"/>
    </source>
</evidence>
<dbReference type="GO" id="GO:0009089">
    <property type="term" value="P:lysine biosynthetic process via diaminopimelate"/>
    <property type="evidence" value="ECO:0007669"/>
    <property type="project" value="TreeGrafter"/>
</dbReference>
<dbReference type="PANTHER" id="PTHR43270:SF8">
    <property type="entry name" value="DI- AND TRIPEPTIDASE DUG2-RELATED"/>
    <property type="match status" value="1"/>
</dbReference>
<dbReference type="InterPro" id="IPR011650">
    <property type="entry name" value="Peptidase_M20_dimer"/>
</dbReference>
<dbReference type="EMBL" id="BARW01035851">
    <property type="protein sequence ID" value="GAJ23298.1"/>
    <property type="molecule type" value="Genomic_DNA"/>
</dbReference>
<feature type="domain" description="Peptidase M20 dimerisation" evidence="4">
    <location>
        <begin position="39"/>
        <end position="195"/>
    </location>
</feature>
<proteinExistence type="predicted"/>
<comment type="caution">
    <text evidence="5">The sequence shown here is derived from an EMBL/GenBank/DDBJ whole genome shotgun (WGS) entry which is preliminary data.</text>
</comment>
<dbReference type="GO" id="GO:0006508">
    <property type="term" value="P:proteolysis"/>
    <property type="evidence" value="ECO:0007669"/>
    <property type="project" value="UniProtKB-KW"/>
</dbReference>
<name>X1V0M5_9ZZZZ</name>
<evidence type="ECO:0000256" key="2">
    <source>
        <dbReference type="ARBA" id="ARBA00022723"/>
    </source>
</evidence>
<feature type="non-terminal residue" evidence="5">
    <location>
        <position position="220"/>
    </location>
</feature>
<dbReference type="PANTHER" id="PTHR43270">
    <property type="entry name" value="BETA-ALA-HIS DIPEPTIDASE"/>
    <property type="match status" value="1"/>
</dbReference>
<dbReference type="InterPro" id="IPR051458">
    <property type="entry name" value="Cyt/Met_Dipeptidase"/>
</dbReference>
<dbReference type="GO" id="GO:0009014">
    <property type="term" value="F:succinyl-diaminopimelate desuccinylase activity"/>
    <property type="evidence" value="ECO:0007669"/>
    <property type="project" value="TreeGrafter"/>
</dbReference>
<feature type="non-terminal residue" evidence="5">
    <location>
        <position position="1"/>
    </location>
</feature>
<evidence type="ECO:0000259" key="4">
    <source>
        <dbReference type="Pfam" id="PF07687"/>
    </source>
</evidence>
<gene>
    <name evidence="5" type="ORF">S12H4_55822</name>
</gene>
<organism evidence="5">
    <name type="scientific">marine sediment metagenome</name>
    <dbReference type="NCBI Taxonomy" id="412755"/>
    <lineage>
        <taxon>unclassified sequences</taxon>
        <taxon>metagenomes</taxon>
        <taxon>ecological metagenomes</taxon>
    </lineage>
</organism>
<dbReference type="Gene3D" id="3.40.630.10">
    <property type="entry name" value="Zn peptidases"/>
    <property type="match status" value="1"/>
</dbReference>
<protein>
    <recommendedName>
        <fullName evidence="4">Peptidase M20 dimerisation domain-containing protein</fullName>
    </recommendedName>
</protein>
<evidence type="ECO:0000256" key="1">
    <source>
        <dbReference type="ARBA" id="ARBA00022670"/>
    </source>
</evidence>
<dbReference type="Gene3D" id="3.30.70.360">
    <property type="match status" value="1"/>
</dbReference>
<keyword evidence="3" id="KW-0378">Hydrolase</keyword>
<dbReference type="GO" id="GO:0046872">
    <property type="term" value="F:metal ion binding"/>
    <property type="evidence" value="ECO:0007669"/>
    <property type="project" value="UniProtKB-KW"/>
</dbReference>
<dbReference type="AlphaFoldDB" id="X1V0M5"/>
<dbReference type="GO" id="GO:0008233">
    <property type="term" value="F:peptidase activity"/>
    <property type="evidence" value="ECO:0007669"/>
    <property type="project" value="UniProtKB-KW"/>
</dbReference>
<keyword evidence="1" id="KW-0645">Protease</keyword>